<dbReference type="Proteomes" id="UP000184245">
    <property type="component" value="Unassembled WGS sequence"/>
</dbReference>
<proteinExistence type="inferred from homology"/>
<feature type="transmembrane region" description="Helical" evidence="8">
    <location>
        <begin position="37"/>
        <end position="57"/>
    </location>
</feature>
<keyword evidence="3" id="KW-0813">Transport</keyword>
<evidence type="ECO:0000256" key="2">
    <source>
        <dbReference type="ARBA" id="ARBA00009212"/>
    </source>
</evidence>
<evidence type="ECO:0000256" key="5">
    <source>
        <dbReference type="ARBA" id="ARBA00022692"/>
    </source>
</evidence>
<evidence type="ECO:0000256" key="6">
    <source>
        <dbReference type="ARBA" id="ARBA00022989"/>
    </source>
</evidence>
<dbReference type="PANTHER" id="PTHR34702:SF1">
    <property type="entry name" value="NA(+)_H(+) ANTIPORTER SUBUNIT F"/>
    <property type="match status" value="1"/>
</dbReference>
<comment type="subcellular location">
    <subcellularLocation>
        <location evidence="1">Cell membrane</location>
        <topology evidence="1">Multi-pass membrane protein</topology>
    </subcellularLocation>
</comment>
<keyword evidence="10" id="KW-1185">Reference proteome</keyword>
<evidence type="ECO:0000313" key="9">
    <source>
        <dbReference type="EMBL" id="SHF38283.1"/>
    </source>
</evidence>
<dbReference type="AlphaFoldDB" id="A0A1M5B6Z2"/>
<keyword evidence="6 8" id="KW-1133">Transmembrane helix</keyword>
<dbReference type="Pfam" id="PF04066">
    <property type="entry name" value="MrpF_PhaF"/>
    <property type="match status" value="1"/>
</dbReference>
<keyword evidence="4" id="KW-1003">Cell membrane</keyword>
<evidence type="ECO:0000256" key="1">
    <source>
        <dbReference type="ARBA" id="ARBA00004651"/>
    </source>
</evidence>
<organism evidence="9 10">
    <name type="scientific">Lactonifactor longoviformis DSM 17459</name>
    <dbReference type="NCBI Taxonomy" id="1122155"/>
    <lineage>
        <taxon>Bacteria</taxon>
        <taxon>Bacillati</taxon>
        <taxon>Bacillota</taxon>
        <taxon>Clostridia</taxon>
        <taxon>Eubacteriales</taxon>
        <taxon>Clostridiaceae</taxon>
        <taxon>Lactonifactor</taxon>
    </lineage>
</organism>
<evidence type="ECO:0000256" key="3">
    <source>
        <dbReference type="ARBA" id="ARBA00022448"/>
    </source>
</evidence>
<gene>
    <name evidence="9" type="ORF">SAMN02745158_03522</name>
</gene>
<evidence type="ECO:0000256" key="8">
    <source>
        <dbReference type="SAM" id="Phobius"/>
    </source>
</evidence>
<dbReference type="PANTHER" id="PTHR34702">
    <property type="entry name" value="NA(+)/H(+) ANTIPORTER SUBUNIT F1"/>
    <property type="match status" value="1"/>
</dbReference>
<keyword evidence="7 8" id="KW-0472">Membrane</keyword>
<evidence type="ECO:0000256" key="4">
    <source>
        <dbReference type="ARBA" id="ARBA00022475"/>
    </source>
</evidence>
<dbReference type="RefSeq" id="WP_072854087.1">
    <property type="nucleotide sequence ID" value="NZ_FQVI01000024.1"/>
</dbReference>
<name>A0A1M5B6Z2_9CLOT</name>
<accession>A0A1M5B6Z2</accession>
<evidence type="ECO:0000256" key="7">
    <source>
        <dbReference type="ARBA" id="ARBA00023136"/>
    </source>
</evidence>
<dbReference type="EMBL" id="FQVI01000024">
    <property type="protein sequence ID" value="SHF38283.1"/>
    <property type="molecule type" value="Genomic_DNA"/>
</dbReference>
<dbReference type="STRING" id="1122155.SAMN02745158_03522"/>
<evidence type="ECO:0000313" key="10">
    <source>
        <dbReference type="Proteomes" id="UP000184245"/>
    </source>
</evidence>
<feature type="transmembrane region" description="Helical" evidence="8">
    <location>
        <begin position="63"/>
        <end position="86"/>
    </location>
</feature>
<dbReference type="OrthoDB" id="9799958at2"/>
<protein>
    <submittedName>
        <fullName evidence="9">Multicomponent Na+:H+ antiporter subunit F</fullName>
    </submittedName>
</protein>
<comment type="similarity">
    <text evidence="2">Belongs to the CPA3 antiporters (TC 2.A.63) subunit F family.</text>
</comment>
<dbReference type="GO" id="GO:0015385">
    <property type="term" value="F:sodium:proton antiporter activity"/>
    <property type="evidence" value="ECO:0007669"/>
    <property type="project" value="TreeGrafter"/>
</dbReference>
<sequence length="105" mass="11961">MEQYYRGLFILCLIILAVIILIYVIRSIIGPKLTDRIIAVNAIGTLTIVAIAILAMLLKESYLLDVCLIYAMLSFLAVVVLVQLYLKVYAEKQKEDEEEHDWGEN</sequence>
<feature type="transmembrane region" description="Helical" evidence="8">
    <location>
        <begin position="6"/>
        <end position="25"/>
    </location>
</feature>
<dbReference type="GO" id="GO:0005886">
    <property type="term" value="C:plasma membrane"/>
    <property type="evidence" value="ECO:0007669"/>
    <property type="project" value="UniProtKB-SubCell"/>
</dbReference>
<reference evidence="9 10" key="1">
    <citation type="submission" date="2016-11" db="EMBL/GenBank/DDBJ databases">
        <authorList>
            <person name="Jaros S."/>
            <person name="Januszkiewicz K."/>
            <person name="Wedrychowicz H."/>
        </authorList>
    </citation>
    <scope>NUCLEOTIDE SEQUENCE [LARGE SCALE GENOMIC DNA]</scope>
    <source>
        <strain evidence="9 10">DSM 17459</strain>
    </source>
</reference>
<keyword evidence="5 8" id="KW-0812">Transmembrane</keyword>
<dbReference type="InterPro" id="IPR007208">
    <property type="entry name" value="MrpF/PhaF-like"/>
</dbReference>